<gene>
    <name evidence="1" type="ORF">UFOVP67_48</name>
</gene>
<dbReference type="EMBL" id="LR797823">
    <property type="protein sequence ID" value="CAB4241323.1"/>
    <property type="molecule type" value="Genomic_DNA"/>
</dbReference>
<protein>
    <submittedName>
        <fullName evidence="1">Uncharacterized protein</fullName>
    </submittedName>
</protein>
<sequence length="162" mass="19020">MNYRNLHSLCFVGHVWINQEALPHKPTILNKNKLYHNSLQALENKFKNPLEWSHYVFFTKTHAVGASRTEIAARLMLLGYNREDFFIRPIVRCPAKIVNQFRSKRLLDKVIPVSRLAMQQEVDMFCTEGLEIENVSLSGLPKFEEMDEILNHPYKEKFDEIS</sequence>
<proteinExistence type="predicted"/>
<reference evidence="1" key="1">
    <citation type="submission" date="2020-05" db="EMBL/GenBank/DDBJ databases">
        <authorList>
            <person name="Chiriac C."/>
            <person name="Salcher M."/>
            <person name="Ghai R."/>
            <person name="Kavagutti S V."/>
        </authorList>
    </citation>
    <scope>NUCLEOTIDE SEQUENCE</scope>
</reference>
<accession>A0A6J5T9B3</accession>
<evidence type="ECO:0000313" key="1">
    <source>
        <dbReference type="EMBL" id="CAB4241323.1"/>
    </source>
</evidence>
<organism evidence="1">
    <name type="scientific">uncultured Caudovirales phage</name>
    <dbReference type="NCBI Taxonomy" id="2100421"/>
    <lineage>
        <taxon>Viruses</taxon>
        <taxon>Duplodnaviria</taxon>
        <taxon>Heunggongvirae</taxon>
        <taxon>Uroviricota</taxon>
        <taxon>Caudoviricetes</taxon>
        <taxon>Peduoviridae</taxon>
        <taxon>Maltschvirus</taxon>
        <taxon>Maltschvirus maltsch</taxon>
    </lineage>
</organism>
<name>A0A6J5T9B3_9CAUD</name>